<feature type="compositionally biased region" description="Basic and acidic residues" evidence="1">
    <location>
        <begin position="41"/>
        <end position="56"/>
    </location>
</feature>
<protein>
    <submittedName>
        <fullName evidence="2">Uncharacterized protein</fullName>
    </submittedName>
</protein>
<reference evidence="2 3" key="1">
    <citation type="submission" date="2018-06" db="EMBL/GenBank/DDBJ databases">
        <title>A transcriptomic atlas of mushroom development highlights an independent origin of complex multicellularity.</title>
        <authorList>
            <consortium name="DOE Joint Genome Institute"/>
            <person name="Krizsan K."/>
            <person name="Almasi E."/>
            <person name="Merenyi Z."/>
            <person name="Sahu N."/>
            <person name="Viragh M."/>
            <person name="Koszo T."/>
            <person name="Mondo S."/>
            <person name="Kiss B."/>
            <person name="Balint B."/>
            <person name="Kues U."/>
            <person name="Barry K."/>
            <person name="Hegedus J.C."/>
            <person name="Henrissat B."/>
            <person name="Johnson J."/>
            <person name="Lipzen A."/>
            <person name="Ohm R."/>
            <person name="Nagy I."/>
            <person name="Pangilinan J."/>
            <person name="Yan J."/>
            <person name="Xiong Y."/>
            <person name="Grigoriev I.V."/>
            <person name="Hibbett D.S."/>
            <person name="Nagy L.G."/>
        </authorList>
    </citation>
    <scope>NUCLEOTIDE SEQUENCE [LARGE SCALE GENOMIC DNA]</scope>
    <source>
        <strain evidence="2 3">SZMC22713</strain>
    </source>
</reference>
<sequence length="267" mass="29684">MESENRKEKGRKRGVDEVANDGEEEEVAKRAKLCREAVAARKEMVREDRKRARSSIDDNDDDDEVSPASSGGTARELDDRHRAKRTRRSRDDGPSTSHGDASPRFWDDLRAVRDEVAGGRDLVGRGVLVWRTSTYRQHPLPPPHYPTTTIPPTTPTQPSSTPLSPSSSSSRHRPRATLPPAHAHIPARRTSTQTSSRLYTAPTGPRSRGRGRGGPTATTQFAGTVWGVGGWRRLGEVWVDLVIARLRMVRDVWGVNVVLRLVVRIAR</sequence>
<organism evidence="2 3">
    <name type="scientific">Rickenella mellea</name>
    <dbReference type="NCBI Taxonomy" id="50990"/>
    <lineage>
        <taxon>Eukaryota</taxon>
        <taxon>Fungi</taxon>
        <taxon>Dikarya</taxon>
        <taxon>Basidiomycota</taxon>
        <taxon>Agaricomycotina</taxon>
        <taxon>Agaricomycetes</taxon>
        <taxon>Hymenochaetales</taxon>
        <taxon>Rickenellaceae</taxon>
        <taxon>Rickenella</taxon>
    </lineage>
</organism>
<keyword evidence="3" id="KW-1185">Reference proteome</keyword>
<feature type="region of interest" description="Disordered" evidence="1">
    <location>
        <begin position="136"/>
        <end position="218"/>
    </location>
</feature>
<feature type="compositionally biased region" description="Low complexity" evidence="1">
    <location>
        <begin position="146"/>
        <end position="169"/>
    </location>
</feature>
<evidence type="ECO:0000256" key="1">
    <source>
        <dbReference type="SAM" id="MobiDB-lite"/>
    </source>
</evidence>
<dbReference type="VEuPathDB" id="FungiDB:BD410DRAFT_806408"/>
<evidence type="ECO:0000313" key="2">
    <source>
        <dbReference type="EMBL" id="TDL18703.1"/>
    </source>
</evidence>
<proteinExistence type="predicted"/>
<dbReference type="AlphaFoldDB" id="A0A4Y7PTH1"/>
<accession>A0A4Y7PTH1</accession>
<feature type="region of interest" description="Disordered" evidence="1">
    <location>
        <begin position="41"/>
        <end position="104"/>
    </location>
</feature>
<feature type="compositionally biased region" description="Polar residues" evidence="1">
    <location>
        <begin position="189"/>
        <end position="198"/>
    </location>
</feature>
<name>A0A4Y7PTH1_9AGAM</name>
<dbReference type="EMBL" id="ML170205">
    <property type="protein sequence ID" value="TDL18703.1"/>
    <property type="molecule type" value="Genomic_DNA"/>
</dbReference>
<feature type="region of interest" description="Disordered" evidence="1">
    <location>
        <begin position="1"/>
        <end position="29"/>
    </location>
</feature>
<dbReference type="Proteomes" id="UP000294933">
    <property type="component" value="Unassembled WGS sequence"/>
</dbReference>
<gene>
    <name evidence="2" type="ORF">BD410DRAFT_806408</name>
</gene>
<evidence type="ECO:0000313" key="3">
    <source>
        <dbReference type="Proteomes" id="UP000294933"/>
    </source>
</evidence>